<name>A0AAD5CPQ5_AMBAR</name>
<accession>A0AAD5CPQ5</accession>
<organism evidence="2 3">
    <name type="scientific">Ambrosia artemisiifolia</name>
    <name type="common">Common ragweed</name>
    <dbReference type="NCBI Taxonomy" id="4212"/>
    <lineage>
        <taxon>Eukaryota</taxon>
        <taxon>Viridiplantae</taxon>
        <taxon>Streptophyta</taxon>
        <taxon>Embryophyta</taxon>
        <taxon>Tracheophyta</taxon>
        <taxon>Spermatophyta</taxon>
        <taxon>Magnoliopsida</taxon>
        <taxon>eudicotyledons</taxon>
        <taxon>Gunneridae</taxon>
        <taxon>Pentapetalae</taxon>
        <taxon>asterids</taxon>
        <taxon>campanulids</taxon>
        <taxon>Asterales</taxon>
        <taxon>Asteraceae</taxon>
        <taxon>Asteroideae</taxon>
        <taxon>Heliantheae alliance</taxon>
        <taxon>Heliantheae</taxon>
        <taxon>Ambrosia</taxon>
    </lineage>
</organism>
<feature type="region of interest" description="Disordered" evidence="1">
    <location>
        <begin position="202"/>
        <end position="268"/>
    </location>
</feature>
<feature type="compositionally biased region" description="Basic and acidic residues" evidence="1">
    <location>
        <begin position="249"/>
        <end position="268"/>
    </location>
</feature>
<feature type="compositionally biased region" description="Basic and acidic residues" evidence="1">
    <location>
        <begin position="202"/>
        <end position="212"/>
    </location>
</feature>
<protein>
    <submittedName>
        <fullName evidence="2">Uncharacterized protein</fullName>
    </submittedName>
</protein>
<keyword evidence="3" id="KW-1185">Reference proteome</keyword>
<dbReference type="AlphaFoldDB" id="A0AAD5CPQ5"/>
<evidence type="ECO:0000313" key="3">
    <source>
        <dbReference type="Proteomes" id="UP001206925"/>
    </source>
</evidence>
<sequence>MANKNKKTKSSNEEDNEYVKIRELRIQEKQRKLSDLGVKSIVNSLKKKQVKQNTHARDVDFIPDLSDNSEEDYQQVDRSVVISKKQHRRQYISPMSMNRIANLMKIRRVVPPNVFEKVSSTSIVTKTSKRPSITMDEISKGNKGGAKRSMALVDEEDDEHDEIFQEGNRVDMEVNDVDQDDEYENMDDVIYTNNRHEIKMADHDSSKQKDNIQEQSQGPTIQKATGSYSKGKSISRRKRLHITSIVSNEHIDDHVDDDHVDNAHDEDH</sequence>
<gene>
    <name evidence="2" type="ORF">M8C21_009052</name>
</gene>
<evidence type="ECO:0000256" key="1">
    <source>
        <dbReference type="SAM" id="MobiDB-lite"/>
    </source>
</evidence>
<dbReference type="Proteomes" id="UP001206925">
    <property type="component" value="Unassembled WGS sequence"/>
</dbReference>
<comment type="caution">
    <text evidence="2">The sequence shown here is derived from an EMBL/GenBank/DDBJ whole genome shotgun (WGS) entry which is preliminary data.</text>
</comment>
<proteinExistence type="predicted"/>
<feature type="compositionally biased region" description="Polar residues" evidence="1">
    <location>
        <begin position="213"/>
        <end position="232"/>
    </location>
</feature>
<evidence type="ECO:0000313" key="2">
    <source>
        <dbReference type="EMBL" id="KAI7745838.1"/>
    </source>
</evidence>
<dbReference type="EMBL" id="JAMZMK010007109">
    <property type="protein sequence ID" value="KAI7745838.1"/>
    <property type="molecule type" value="Genomic_DNA"/>
</dbReference>
<reference evidence="2" key="1">
    <citation type="submission" date="2022-06" db="EMBL/GenBank/DDBJ databases">
        <title>Uncovering the hologenomic basis of an extraordinary plant invasion.</title>
        <authorList>
            <person name="Bieker V.C."/>
            <person name="Martin M.D."/>
            <person name="Gilbert T."/>
            <person name="Hodgins K."/>
            <person name="Battlay P."/>
            <person name="Petersen B."/>
            <person name="Wilson J."/>
        </authorList>
    </citation>
    <scope>NUCLEOTIDE SEQUENCE</scope>
    <source>
        <strain evidence="2">AA19_3_7</strain>
        <tissue evidence="2">Leaf</tissue>
    </source>
</reference>